<evidence type="ECO:0000313" key="8">
    <source>
        <dbReference type="Proteomes" id="UP001164803"/>
    </source>
</evidence>
<evidence type="ECO:0000313" key="7">
    <source>
        <dbReference type="EMBL" id="WAH35357.1"/>
    </source>
</evidence>
<comment type="similarity">
    <text evidence="1 5">Belongs to the dUTPase family.</text>
</comment>
<evidence type="ECO:0000259" key="6">
    <source>
        <dbReference type="Pfam" id="PF00692"/>
    </source>
</evidence>
<feature type="domain" description="dUTPase-like" evidence="6">
    <location>
        <begin position="20"/>
        <end position="153"/>
    </location>
</feature>
<organism evidence="7 8">
    <name type="scientific">Alicyclobacillus dauci</name>
    <dbReference type="NCBI Taxonomy" id="1475485"/>
    <lineage>
        <taxon>Bacteria</taxon>
        <taxon>Bacillati</taxon>
        <taxon>Bacillota</taxon>
        <taxon>Bacilli</taxon>
        <taxon>Bacillales</taxon>
        <taxon>Alicyclobacillaceae</taxon>
        <taxon>Alicyclobacillus</taxon>
    </lineage>
</organism>
<dbReference type="NCBIfam" id="NF001862">
    <property type="entry name" value="PRK00601.1"/>
    <property type="match status" value="1"/>
</dbReference>
<dbReference type="Gene3D" id="2.70.40.10">
    <property type="match status" value="1"/>
</dbReference>
<dbReference type="HAMAP" id="MF_00116">
    <property type="entry name" value="dUTPase_bact"/>
    <property type="match status" value="1"/>
</dbReference>
<keyword evidence="3 5" id="KW-0546">Nucleotide metabolism</keyword>
<feature type="binding site" evidence="5">
    <location>
        <begin position="90"/>
        <end position="92"/>
    </location>
    <ligand>
        <name>substrate</name>
    </ligand>
</feature>
<accession>A0ABY6YXS7</accession>
<dbReference type="InterPro" id="IPR029054">
    <property type="entry name" value="dUTPase-like"/>
</dbReference>
<comment type="cofactor">
    <cofactor evidence="5">
        <name>Mg(2+)</name>
        <dbReference type="ChEBI" id="CHEBI:18420"/>
    </cofactor>
</comment>
<sequence>MSHEEIQVFIQLVSPHLGEAYIPKYASEGAAGMDLHAALPTPLTVNPGQRVRVPTGIAIQLPERDMVALVYARSGLAWKSGLSLSNGVGVVDSDYTGEIQVLLTNFGDSEVLIQPGDRIAQLVVASFHPVSWVQTETPLAKTRRGQAGFGSTGVRIGD</sequence>
<evidence type="ECO:0000256" key="4">
    <source>
        <dbReference type="ARBA" id="ARBA00047686"/>
    </source>
</evidence>
<proteinExistence type="inferred from homology"/>
<protein>
    <recommendedName>
        <fullName evidence="5">Deoxyuridine 5'-triphosphate nucleotidohydrolase</fullName>
        <shortName evidence="5">dUTPase</shortName>
        <ecNumber evidence="5">3.6.1.23</ecNumber>
    </recommendedName>
    <alternativeName>
        <fullName evidence="5">dUTP pyrophosphatase</fullName>
    </alternativeName>
</protein>
<keyword evidence="5" id="KW-0479">Metal-binding</keyword>
<dbReference type="PANTHER" id="PTHR11241:SF0">
    <property type="entry name" value="DEOXYURIDINE 5'-TRIPHOSPHATE NUCLEOTIDOHYDROLASE"/>
    <property type="match status" value="1"/>
</dbReference>
<keyword evidence="2 5" id="KW-0378">Hydrolase</keyword>
<feature type="binding site" evidence="5">
    <location>
        <begin position="73"/>
        <end position="75"/>
    </location>
    <ligand>
        <name>substrate</name>
    </ligand>
</feature>
<dbReference type="SUPFAM" id="SSF51283">
    <property type="entry name" value="dUTPase-like"/>
    <property type="match status" value="1"/>
</dbReference>
<dbReference type="GO" id="GO:0004170">
    <property type="term" value="F:dUTP diphosphatase activity"/>
    <property type="evidence" value="ECO:0007669"/>
    <property type="project" value="UniProtKB-EC"/>
</dbReference>
<dbReference type="RefSeq" id="WP_268042515.1">
    <property type="nucleotide sequence ID" value="NZ_CP104064.1"/>
</dbReference>
<evidence type="ECO:0000256" key="2">
    <source>
        <dbReference type="ARBA" id="ARBA00022801"/>
    </source>
</evidence>
<dbReference type="InterPro" id="IPR036157">
    <property type="entry name" value="dUTPase-like_sf"/>
</dbReference>
<comment type="pathway">
    <text evidence="5">Pyrimidine metabolism; dUMP biosynthesis; dUMP from dCTP (dUTP route): step 2/2.</text>
</comment>
<feature type="binding site" evidence="5">
    <location>
        <position position="86"/>
    </location>
    <ligand>
        <name>substrate</name>
    </ligand>
</feature>
<dbReference type="EMBL" id="CP104064">
    <property type="protein sequence ID" value="WAH35357.1"/>
    <property type="molecule type" value="Genomic_DNA"/>
</dbReference>
<dbReference type="PANTHER" id="PTHR11241">
    <property type="entry name" value="DEOXYURIDINE 5'-TRIPHOSPHATE NUCLEOTIDOHYDROLASE"/>
    <property type="match status" value="1"/>
</dbReference>
<keyword evidence="8" id="KW-1185">Reference proteome</keyword>
<gene>
    <name evidence="5 7" type="primary">dut</name>
    <name evidence="7" type="ORF">NZD86_13730</name>
</gene>
<evidence type="ECO:0000256" key="3">
    <source>
        <dbReference type="ARBA" id="ARBA00023080"/>
    </source>
</evidence>
<dbReference type="Proteomes" id="UP001164803">
    <property type="component" value="Chromosome"/>
</dbReference>
<dbReference type="CDD" id="cd07557">
    <property type="entry name" value="trimeric_dUTPase"/>
    <property type="match status" value="1"/>
</dbReference>
<dbReference type="EC" id="3.6.1.23" evidence="5"/>
<dbReference type="InterPro" id="IPR033704">
    <property type="entry name" value="dUTPase_trimeric"/>
</dbReference>
<name>A0ABY6YXS7_9BACL</name>
<dbReference type="NCBIfam" id="TIGR00576">
    <property type="entry name" value="dut"/>
    <property type="match status" value="1"/>
</dbReference>
<reference evidence="7" key="1">
    <citation type="submission" date="2022-08" db="EMBL/GenBank/DDBJ databases">
        <title>Alicyclobacillus dauci DSM2870, complete genome.</title>
        <authorList>
            <person name="Wang Q."/>
            <person name="Cai R."/>
            <person name="Wang Z."/>
        </authorList>
    </citation>
    <scope>NUCLEOTIDE SEQUENCE</scope>
    <source>
        <strain evidence="7">DSM 28700</strain>
    </source>
</reference>
<comment type="function">
    <text evidence="5">This enzyme is involved in nucleotide metabolism: it produces dUMP, the immediate precursor of thymidine nucleotides and it decreases the intracellular concentration of dUTP so that uracil cannot be incorporated into DNA.</text>
</comment>
<dbReference type="InterPro" id="IPR008181">
    <property type="entry name" value="dUTPase"/>
</dbReference>
<evidence type="ECO:0000256" key="5">
    <source>
        <dbReference type="HAMAP-Rule" id="MF_00116"/>
    </source>
</evidence>
<comment type="catalytic activity">
    <reaction evidence="4 5">
        <text>dUTP + H2O = dUMP + diphosphate + H(+)</text>
        <dbReference type="Rhea" id="RHEA:10248"/>
        <dbReference type="ChEBI" id="CHEBI:15377"/>
        <dbReference type="ChEBI" id="CHEBI:15378"/>
        <dbReference type="ChEBI" id="CHEBI:33019"/>
        <dbReference type="ChEBI" id="CHEBI:61555"/>
        <dbReference type="ChEBI" id="CHEBI:246422"/>
        <dbReference type="EC" id="3.6.1.23"/>
    </reaction>
</comment>
<dbReference type="Pfam" id="PF00692">
    <property type="entry name" value="dUTPase"/>
    <property type="match status" value="1"/>
</dbReference>
<evidence type="ECO:0000256" key="1">
    <source>
        <dbReference type="ARBA" id="ARBA00006581"/>
    </source>
</evidence>
<comment type="caution">
    <text evidence="5">Lacks conserved residue(s) required for the propagation of feature annotation.</text>
</comment>
<keyword evidence="5" id="KW-0460">Magnesium</keyword>